<keyword evidence="2 4" id="KW-0418">Kinase</keyword>
<reference evidence="4 5" key="1">
    <citation type="submission" date="2014-05" db="EMBL/GenBank/DDBJ databases">
        <title>Whole genome shotgun sequence of Rhizobium rhizogenes NBRC 13257.</title>
        <authorList>
            <person name="Katano-Makiyama Y."/>
            <person name="Hosoyama A."/>
            <person name="Hashimoto M."/>
            <person name="Hosoyama Y."/>
            <person name="Noguchi M."/>
            <person name="Tsuchikane K."/>
            <person name="Kimura A."/>
            <person name="Ohji S."/>
            <person name="Ichikawa N."/>
            <person name="Yamazoe A."/>
            <person name="Fujita N."/>
        </authorList>
    </citation>
    <scope>NUCLEOTIDE SEQUENCE [LARGE SCALE GENOMIC DNA]</scope>
    <source>
        <strain evidence="4 5">NBRC 13257</strain>
    </source>
</reference>
<name>A0AA87Q0H9_RHIRH</name>
<gene>
    <name evidence="4" type="ORF">RRH01S_05_01920</name>
</gene>
<evidence type="ECO:0000256" key="1">
    <source>
        <dbReference type="ARBA" id="ARBA00022679"/>
    </source>
</evidence>
<evidence type="ECO:0000256" key="2">
    <source>
        <dbReference type="ARBA" id="ARBA00022777"/>
    </source>
</evidence>
<dbReference type="InterPro" id="IPR052562">
    <property type="entry name" value="Ketohexokinase-related"/>
</dbReference>
<dbReference type="InterPro" id="IPR002173">
    <property type="entry name" value="Carboh/pur_kinase_PfkB_CS"/>
</dbReference>
<evidence type="ECO:0000313" key="5">
    <source>
        <dbReference type="Proteomes" id="UP000026941"/>
    </source>
</evidence>
<dbReference type="InterPro" id="IPR011611">
    <property type="entry name" value="PfkB_dom"/>
</dbReference>
<protein>
    <submittedName>
        <fullName evidence="4">Sugar kinase</fullName>
    </submittedName>
</protein>
<dbReference type="RefSeq" id="WP_034516431.1">
    <property type="nucleotide sequence ID" value="NZ_BAYX01000005.1"/>
</dbReference>
<feature type="domain" description="Carbohydrate kinase PfkB" evidence="3">
    <location>
        <begin position="10"/>
        <end position="288"/>
    </location>
</feature>
<dbReference type="AlphaFoldDB" id="A0AA87Q0H9"/>
<dbReference type="GO" id="GO:0016301">
    <property type="term" value="F:kinase activity"/>
    <property type="evidence" value="ECO:0007669"/>
    <property type="project" value="UniProtKB-KW"/>
</dbReference>
<keyword evidence="1" id="KW-0808">Transferase</keyword>
<dbReference type="Pfam" id="PF00294">
    <property type="entry name" value="PfkB"/>
    <property type="match status" value="1"/>
</dbReference>
<evidence type="ECO:0000259" key="3">
    <source>
        <dbReference type="Pfam" id="PF00294"/>
    </source>
</evidence>
<dbReference type="PROSITE" id="PS00584">
    <property type="entry name" value="PFKB_KINASES_2"/>
    <property type="match status" value="1"/>
</dbReference>
<dbReference type="PANTHER" id="PTHR42774:SF3">
    <property type="entry name" value="KETOHEXOKINASE"/>
    <property type="match status" value="1"/>
</dbReference>
<dbReference type="EMBL" id="BAYX01000005">
    <property type="protein sequence ID" value="GAJ93120.1"/>
    <property type="molecule type" value="Genomic_DNA"/>
</dbReference>
<sequence>MPHPFHVLGFGALAIDDIIYVDRELTAGKGKVTKRATEHGGNVATALVAVARLGGRAAFIGWLNDQPSTDVGGKELERDGVDISLAPRHPSAQPIRSVITVGPDGDRFIAYDDDVLHGTSEALPDDVLTQAPVLLIDGYSVHSQSVVARARSLGLSVVADIEWTAGPATDRIVALADHLVLPISFAKSHTGESNPAAILEKLWSAERSAVVLTDGDCGSYVRQKNDANLWHVPTYAVQAVDTTGAGDCFHGAYAFSLAEGKVPLDCVVYATAAAAISVTAHGGRRGLPDSRTCQAWMTGENAPVPRVFDVRVPSASA</sequence>
<comment type="caution">
    <text evidence="4">The sequence shown here is derived from an EMBL/GenBank/DDBJ whole genome shotgun (WGS) entry which is preliminary data.</text>
</comment>
<dbReference type="InterPro" id="IPR029056">
    <property type="entry name" value="Ribokinase-like"/>
</dbReference>
<dbReference type="Proteomes" id="UP000026941">
    <property type="component" value="Unassembled WGS sequence"/>
</dbReference>
<dbReference type="PANTHER" id="PTHR42774">
    <property type="entry name" value="PHOSPHOTRANSFERASE SYSTEM TRANSPORT PROTEIN"/>
    <property type="match status" value="1"/>
</dbReference>
<accession>A0AA87Q0H9</accession>
<organism evidence="4 5">
    <name type="scientific">Rhizobium rhizogenes NBRC 13257</name>
    <dbReference type="NCBI Taxonomy" id="1220581"/>
    <lineage>
        <taxon>Bacteria</taxon>
        <taxon>Pseudomonadati</taxon>
        <taxon>Pseudomonadota</taxon>
        <taxon>Alphaproteobacteria</taxon>
        <taxon>Hyphomicrobiales</taxon>
        <taxon>Rhizobiaceae</taxon>
        <taxon>Rhizobium/Agrobacterium group</taxon>
        <taxon>Rhizobium</taxon>
    </lineage>
</organism>
<dbReference type="Gene3D" id="3.40.1190.20">
    <property type="match status" value="1"/>
</dbReference>
<dbReference type="SUPFAM" id="SSF53613">
    <property type="entry name" value="Ribokinase-like"/>
    <property type="match status" value="1"/>
</dbReference>
<evidence type="ECO:0000313" key="4">
    <source>
        <dbReference type="EMBL" id="GAJ93120.1"/>
    </source>
</evidence>
<proteinExistence type="predicted"/>